<dbReference type="Proteomes" id="UP000250125">
    <property type="component" value="Chromosome"/>
</dbReference>
<dbReference type="PANTHER" id="PTHR37467:SF1">
    <property type="entry name" value="EXPORTED CALCIUM-BINDING GLYCOPROTEIN"/>
    <property type="match status" value="1"/>
</dbReference>
<evidence type="ECO:0000256" key="1">
    <source>
        <dbReference type="SAM" id="MobiDB-lite"/>
    </source>
</evidence>
<organism evidence="3 4">
    <name type="scientific">Thermococcus siculi</name>
    <dbReference type="NCBI Taxonomy" id="72803"/>
    <lineage>
        <taxon>Archaea</taxon>
        <taxon>Methanobacteriati</taxon>
        <taxon>Methanobacteriota</taxon>
        <taxon>Thermococci</taxon>
        <taxon>Thermococcales</taxon>
        <taxon>Thermococcaceae</taxon>
        <taxon>Thermococcus</taxon>
    </lineage>
</organism>
<evidence type="ECO:0000313" key="4">
    <source>
        <dbReference type="Proteomes" id="UP000250125"/>
    </source>
</evidence>
<dbReference type="InterPro" id="IPR053180">
    <property type="entry name" value="Ca-binding_acidic-repeat"/>
</dbReference>
<feature type="compositionally biased region" description="Basic and acidic residues" evidence="1">
    <location>
        <begin position="140"/>
        <end position="157"/>
    </location>
</feature>
<feature type="transmembrane region" description="Helical" evidence="2">
    <location>
        <begin position="393"/>
        <end position="411"/>
    </location>
</feature>
<dbReference type="AlphaFoldDB" id="A0A2Z2MVG0"/>
<dbReference type="EMBL" id="CP015103">
    <property type="protein sequence ID" value="ASJ08173.1"/>
    <property type="molecule type" value="Genomic_DNA"/>
</dbReference>
<feature type="region of interest" description="Disordered" evidence="1">
    <location>
        <begin position="140"/>
        <end position="173"/>
    </location>
</feature>
<evidence type="ECO:0000313" key="3">
    <source>
        <dbReference type="EMBL" id="ASJ08173.1"/>
    </source>
</evidence>
<dbReference type="KEGG" id="tsl:A3L11_02600"/>
<reference evidence="3 4" key="1">
    <citation type="submission" date="2016-04" db="EMBL/GenBank/DDBJ databases">
        <title>Complete genome sequence of Thermococcus siculi type strain RG-20.</title>
        <authorList>
            <person name="Oger P.M."/>
        </authorList>
    </citation>
    <scope>NUCLEOTIDE SEQUENCE [LARGE SCALE GENOMIC DNA]</scope>
    <source>
        <strain evidence="3 4">RG-20</strain>
    </source>
</reference>
<proteinExistence type="predicted"/>
<keyword evidence="4" id="KW-1185">Reference proteome</keyword>
<evidence type="ECO:0000256" key="2">
    <source>
        <dbReference type="SAM" id="Phobius"/>
    </source>
</evidence>
<protein>
    <submittedName>
        <fullName evidence="3">Uncharacterized protein</fullName>
    </submittedName>
</protein>
<sequence>MEESPETPKDLHYLITRIINPILNSIIATLHDGSIVYYRDGTVDVTEYSTPELMARFLADWRDELWYKYSGKNLTDVSEDILYDYMETINYIYRRLHHINKNKTKEVGADMILLGQKLEEYLTGKIEMFSGFTFEFEKNETKEPKETNNNNHPKEVETTDIVTSSDDKSPGEDAKGFGICPRCAVYDGDKSEKKLYQCPYCGEWFCEKHVKPTLVLTFDKYQELWKKHLELREFLEEEWHREDGHPCYPYTRKFWEEYEGKKKRFYNAQKIPVGAGKINISRREVVRTSPGSRSWIEPKVSTSYGTWTPKDYTHYDHVIINVKNRFKDWGSIYVTPREIQIETSNIKKVIPRSPSIRFEIRDGKRWIIIPENLYFKAYTSNRKYKTRKYIKKYALIGIAVLILILAGYLYSQGSFNNIGLPFLGN</sequence>
<keyword evidence="2" id="KW-0812">Transmembrane</keyword>
<keyword evidence="2" id="KW-0472">Membrane</keyword>
<accession>A0A2Z2MVG0</accession>
<dbReference type="PANTHER" id="PTHR37467">
    <property type="entry name" value="EXPORTED CALCIUM-BINDING GLYCOPROTEIN-RELATED"/>
    <property type="match status" value="1"/>
</dbReference>
<gene>
    <name evidence="3" type="ORF">A3L11_02600</name>
</gene>
<name>A0A2Z2MVG0_9EURY</name>
<keyword evidence="2" id="KW-1133">Transmembrane helix</keyword>